<evidence type="ECO:0000313" key="2">
    <source>
        <dbReference type="Proteomes" id="UP001148184"/>
    </source>
</evidence>
<gene>
    <name evidence="1" type="ORF">M5G17_16085</name>
</gene>
<proteinExistence type="predicted"/>
<sequence length="154" mass="17140">MRVPPDQIAFLAIAQSPKDKRRRVAVFVGVRAAGPGESPPWRVRFGVAKRVEQSFSTGVASRRFSSWKLRHQSVHITDYYIHFSNIELEKVPLQNNSCQCFLLFSCLGRAERTAVAHGLQAEGNIFRACSCIVLLLSNLIRSALGCRSSLALPQ</sequence>
<keyword evidence="2" id="KW-1185">Reference proteome</keyword>
<dbReference type="EMBL" id="JAMDGZ010000034">
    <property type="protein sequence ID" value="MDD1015189.1"/>
    <property type="molecule type" value="Genomic_DNA"/>
</dbReference>
<accession>A0ABT5PA55</accession>
<protein>
    <submittedName>
        <fullName evidence="1">Uncharacterized protein</fullName>
    </submittedName>
</protein>
<reference evidence="1 2" key="1">
    <citation type="submission" date="2022-05" db="EMBL/GenBank/DDBJ databases">
        <title>Novel Pseudomonas spp. Isolated from a Rainbow Trout Aquaculture Facility.</title>
        <authorList>
            <person name="Testerman T."/>
            <person name="Graf J."/>
        </authorList>
    </citation>
    <scope>NUCLEOTIDE SEQUENCE [LARGE SCALE GENOMIC DNA]</scope>
    <source>
        <strain evidence="1 2">ID1025</strain>
    </source>
</reference>
<dbReference type="Proteomes" id="UP001148184">
    <property type="component" value="Unassembled WGS sequence"/>
</dbReference>
<organism evidence="1 2">
    <name type="scientific">Pseudomonas rubra</name>
    <dbReference type="NCBI Taxonomy" id="2942627"/>
    <lineage>
        <taxon>Bacteria</taxon>
        <taxon>Pseudomonadati</taxon>
        <taxon>Pseudomonadota</taxon>
        <taxon>Gammaproteobacteria</taxon>
        <taxon>Pseudomonadales</taxon>
        <taxon>Pseudomonadaceae</taxon>
        <taxon>Pseudomonas</taxon>
    </lineage>
</organism>
<evidence type="ECO:0000313" key="1">
    <source>
        <dbReference type="EMBL" id="MDD1015189.1"/>
    </source>
</evidence>
<name>A0ABT5PA55_9PSED</name>
<dbReference type="RefSeq" id="WP_273893901.1">
    <property type="nucleotide sequence ID" value="NZ_JAMDGP010000001.1"/>
</dbReference>
<comment type="caution">
    <text evidence="1">The sequence shown here is derived from an EMBL/GenBank/DDBJ whole genome shotgun (WGS) entry which is preliminary data.</text>
</comment>